<feature type="region of interest" description="Disordered" evidence="1">
    <location>
        <begin position="97"/>
        <end position="165"/>
    </location>
</feature>
<evidence type="ECO:0000313" key="3">
    <source>
        <dbReference type="Proteomes" id="UP000652761"/>
    </source>
</evidence>
<reference evidence="2" key="1">
    <citation type="submission" date="2017-07" db="EMBL/GenBank/DDBJ databases">
        <title>Taro Niue Genome Assembly and Annotation.</title>
        <authorList>
            <person name="Atibalentja N."/>
            <person name="Keating K."/>
            <person name="Fields C.J."/>
        </authorList>
    </citation>
    <scope>NUCLEOTIDE SEQUENCE</scope>
    <source>
        <strain evidence="2">Niue_2</strain>
        <tissue evidence="2">Leaf</tissue>
    </source>
</reference>
<dbReference type="OrthoDB" id="2011628at2759"/>
<dbReference type="PANTHER" id="PTHR36360">
    <property type="entry name" value="ACTIN T1-LIKE PROTEIN"/>
    <property type="match status" value="1"/>
</dbReference>
<gene>
    <name evidence="2" type="ORF">Taro_033941</name>
</gene>
<dbReference type="EMBL" id="NMUH01002634">
    <property type="protein sequence ID" value="MQM01189.1"/>
    <property type="molecule type" value="Genomic_DNA"/>
</dbReference>
<protein>
    <submittedName>
        <fullName evidence="2">Uncharacterized protein</fullName>
    </submittedName>
</protein>
<accession>A0A843VWI0</accession>
<name>A0A843VWI0_COLES</name>
<proteinExistence type="predicted"/>
<keyword evidence="3" id="KW-1185">Reference proteome</keyword>
<organism evidence="2 3">
    <name type="scientific">Colocasia esculenta</name>
    <name type="common">Wild taro</name>
    <name type="synonym">Arum esculentum</name>
    <dbReference type="NCBI Taxonomy" id="4460"/>
    <lineage>
        <taxon>Eukaryota</taxon>
        <taxon>Viridiplantae</taxon>
        <taxon>Streptophyta</taxon>
        <taxon>Embryophyta</taxon>
        <taxon>Tracheophyta</taxon>
        <taxon>Spermatophyta</taxon>
        <taxon>Magnoliopsida</taxon>
        <taxon>Liliopsida</taxon>
        <taxon>Araceae</taxon>
        <taxon>Aroideae</taxon>
        <taxon>Colocasieae</taxon>
        <taxon>Colocasia</taxon>
    </lineage>
</organism>
<dbReference type="Proteomes" id="UP000652761">
    <property type="component" value="Unassembled WGS sequence"/>
</dbReference>
<sequence>MEKYFGNPYRGDPGVPQTEPESFVNIWIGSFAFSAITWQPFVFNPCSDQHLRRQLQLPAQHRVKRRRQRKLLLQHGGINTTRSPTLQEIDIERRATVKRNENKATAETKHGKRIFHMSSEKKMGSTGGQEQQGEHSPGRGPAGGDVGGEATEKVREEWGTEGAGE</sequence>
<evidence type="ECO:0000313" key="2">
    <source>
        <dbReference type="EMBL" id="MQM01189.1"/>
    </source>
</evidence>
<feature type="compositionally biased region" description="Basic and acidic residues" evidence="1">
    <location>
        <begin position="97"/>
        <end position="109"/>
    </location>
</feature>
<dbReference type="AlphaFoldDB" id="A0A843VWI0"/>
<dbReference type="PANTHER" id="PTHR36360:SF1">
    <property type="entry name" value="ACTIN T1-LIKE PROTEIN"/>
    <property type="match status" value="1"/>
</dbReference>
<comment type="caution">
    <text evidence="2">The sequence shown here is derived from an EMBL/GenBank/DDBJ whole genome shotgun (WGS) entry which is preliminary data.</text>
</comment>
<evidence type="ECO:0000256" key="1">
    <source>
        <dbReference type="SAM" id="MobiDB-lite"/>
    </source>
</evidence>